<name>A0AAN7B8W5_9PEZI</name>
<accession>A0AAN7B8W5</accession>
<protein>
    <submittedName>
        <fullName evidence="2">Uncharacterized protein</fullName>
    </submittedName>
</protein>
<feature type="signal peptide" evidence="1">
    <location>
        <begin position="1"/>
        <end position="17"/>
    </location>
</feature>
<reference evidence="2" key="1">
    <citation type="journal article" date="2023" name="Mol. Phylogenet. Evol.">
        <title>Genome-scale phylogeny and comparative genomics of the fungal order Sordariales.</title>
        <authorList>
            <person name="Hensen N."/>
            <person name="Bonometti L."/>
            <person name="Westerberg I."/>
            <person name="Brannstrom I.O."/>
            <person name="Guillou S."/>
            <person name="Cros-Aarteil S."/>
            <person name="Calhoun S."/>
            <person name="Haridas S."/>
            <person name="Kuo A."/>
            <person name="Mondo S."/>
            <person name="Pangilinan J."/>
            <person name="Riley R."/>
            <person name="LaButti K."/>
            <person name="Andreopoulos B."/>
            <person name="Lipzen A."/>
            <person name="Chen C."/>
            <person name="Yan M."/>
            <person name="Daum C."/>
            <person name="Ng V."/>
            <person name="Clum A."/>
            <person name="Steindorff A."/>
            <person name="Ohm R.A."/>
            <person name="Martin F."/>
            <person name="Silar P."/>
            <person name="Natvig D.O."/>
            <person name="Lalanne C."/>
            <person name="Gautier V."/>
            <person name="Ament-Velasquez S.L."/>
            <person name="Kruys A."/>
            <person name="Hutchinson M.I."/>
            <person name="Powell A.J."/>
            <person name="Barry K."/>
            <person name="Miller A.N."/>
            <person name="Grigoriev I.V."/>
            <person name="Debuchy R."/>
            <person name="Gladieux P."/>
            <person name="Hiltunen Thoren M."/>
            <person name="Johannesson H."/>
        </authorList>
    </citation>
    <scope>NUCLEOTIDE SEQUENCE</scope>
    <source>
        <strain evidence="2">PSN293</strain>
    </source>
</reference>
<reference evidence="2" key="2">
    <citation type="submission" date="2023-05" db="EMBL/GenBank/DDBJ databases">
        <authorList>
            <consortium name="Lawrence Berkeley National Laboratory"/>
            <person name="Steindorff A."/>
            <person name="Hensen N."/>
            <person name="Bonometti L."/>
            <person name="Westerberg I."/>
            <person name="Brannstrom I.O."/>
            <person name="Guillou S."/>
            <person name="Cros-Aarteil S."/>
            <person name="Calhoun S."/>
            <person name="Haridas S."/>
            <person name="Kuo A."/>
            <person name="Mondo S."/>
            <person name="Pangilinan J."/>
            <person name="Riley R."/>
            <person name="Labutti K."/>
            <person name="Andreopoulos B."/>
            <person name="Lipzen A."/>
            <person name="Chen C."/>
            <person name="Yanf M."/>
            <person name="Daum C."/>
            <person name="Ng V."/>
            <person name="Clum A."/>
            <person name="Ohm R."/>
            <person name="Martin F."/>
            <person name="Silar P."/>
            <person name="Natvig D."/>
            <person name="Lalanne C."/>
            <person name="Gautier V."/>
            <person name="Ament-Velasquez S.L."/>
            <person name="Kruys A."/>
            <person name="Hutchinson M.I."/>
            <person name="Powell A.J."/>
            <person name="Barry K."/>
            <person name="Miller A.N."/>
            <person name="Grigoriev I.V."/>
            <person name="Debuchy R."/>
            <person name="Gladieux P."/>
            <person name="Thoren M.H."/>
            <person name="Johannesson H."/>
        </authorList>
    </citation>
    <scope>NUCLEOTIDE SEQUENCE</scope>
    <source>
        <strain evidence="2">PSN293</strain>
    </source>
</reference>
<comment type="caution">
    <text evidence="2">The sequence shown here is derived from an EMBL/GenBank/DDBJ whole genome shotgun (WGS) entry which is preliminary data.</text>
</comment>
<evidence type="ECO:0000256" key="1">
    <source>
        <dbReference type="SAM" id="SignalP"/>
    </source>
</evidence>
<gene>
    <name evidence="2" type="ORF">QBC37DRAFT_398927</name>
</gene>
<evidence type="ECO:0000313" key="2">
    <source>
        <dbReference type="EMBL" id="KAK4215168.1"/>
    </source>
</evidence>
<keyword evidence="1" id="KW-0732">Signal</keyword>
<feature type="chain" id="PRO_5042966644" evidence="1">
    <location>
        <begin position="18"/>
        <end position="188"/>
    </location>
</feature>
<organism evidence="2 3">
    <name type="scientific">Rhypophila decipiens</name>
    <dbReference type="NCBI Taxonomy" id="261697"/>
    <lineage>
        <taxon>Eukaryota</taxon>
        <taxon>Fungi</taxon>
        <taxon>Dikarya</taxon>
        <taxon>Ascomycota</taxon>
        <taxon>Pezizomycotina</taxon>
        <taxon>Sordariomycetes</taxon>
        <taxon>Sordariomycetidae</taxon>
        <taxon>Sordariales</taxon>
        <taxon>Naviculisporaceae</taxon>
        <taxon>Rhypophila</taxon>
    </lineage>
</organism>
<dbReference type="AlphaFoldDB" id="A0AAN7B8W5"/>
<evidence type="ECO:0000313" key="3">
    <source>
        <dbReference type="Proteomes" id="UP001301769"/>
    </source>
</evidence>
<dbReference type="PANTHER" id="PTHR35605:SF1">
    <property type="entry name" value="ECP2 EFFECTOR PROTEIN DOMAIN-CONTAINING PROTEIN-RELATED"/>
    <property type="match status" value="1"/>
</dbReference>
<dbReference type="EMBL" id="MU858083">
    <property type="protein sequence ID" value="KAK4215168.1"/>
    <property type="molecule type" value="Genomic_DNA"/>
</dbReference>
<keyword evidence="3" id="KW-1185">Reference proteome</keyword>
<proteinExistence type="predicted"/>
<dbReference type="PANTHER" id="PTHR35605">
    <property type="entry name" value="ECP2 EFFECTOR PROTEIN DOMAIN-CONTAINING PROTEIN-RELATED"/>
    <property type="match status" value="1"/>
</dbReference>
<sequence>MLRTAICLMAFVLATAALPPGYTLSELTWSFDPFGNGTTVNLTGTVQKVFHELHTISPAFYNKIITTPVPPTNSIERLTGNYTCGPQPGIDGRASKSAIEDGIYYLRQVPGHPWMRSGPRACAQVSCSWNSGIWWCNDNPHFISLIWFKSIAGCAQVLCENCVDNNWIWPSVIGQNFEKGNARVRTQF</sequence>
<dbReference type="Proteomes" id="UP001301769">
    <property type="component" value="Unassembled WGS sequence"/>
</dbReference>